<evidence type="ECO:0000313" key="5">
    <source>
        <dbReference type="Proteomes" id="UP001165089"/>
    </source>
</evidence>
<keyword evidence="5" id="KW-1185">Reference proteome</keyword>
<comment type="catalytic activity">
    <reaction evidence="3">
        <text>L-glutaminyl-[protein] + H2O = L-glutamyl-[protein] + NH4(+)</text>
        <dbReference type="Rhea" id="RHEA:16441"/>
        <dbReference type="Rhea" id="RHEA-COMP:10207"/>
        <dbReference type="Rhea" id="RHEA-COMP:10208"/>
        <dbReference type="ChEBI" id="CHEBI:15377"/>
        <dbReference type="ChEBI" id="CHEBI:28938"/>
        <dbReference type="ChEBI" id="CHEBI:29973"/>
        <dbReference type="ChEBI" id="CHEBI:30011"/>
        <dbReference type="EC" id="3.5.1.44"/>
    </reaction>
</comment>
<evidence type="ECO:0000256" key="3">
    <source>
        <dbReference type="HAMAP-Rule" id="MF_01440"/>
    </source>
</evidence>
<dbReference type="PANTHER" id="PTHR35147">
    <property type="entry name" value="CHEMORECEPTOR GLUTAMINE DEAMIDASE CHED-RELATED"/>
    <property type="match status" value="1"/>
</dbReference>
<dbReference type="HAMAP" id="MF_01440">
    <property type="entry name" value="CheD"/>
    <property type="match status" value="1"/>
</dbReference>
<dbReference type="EC" id="3.5.1.44" evidence="3"/>
<dbReference type="RefSeq" id="WP_285722944.1">
    <property type="nucleotide sequence ID" value="NZ_BSDD01000001.1"/>
</dbReference>
<reference evidence="4 5" key="1">
    <citation type="journal article" date="2023" name="Antonie Van Leeuwenhoek">
        <title>Mesoterricola silvestris gen. nov., sp. nov., Mesoterricola sediminis sp. nov., Geothrix oryzae sp. nov., Geothrix edaphica sp. nov., Geothrix rubra sp. nov., and Geothrix limicola sp. nov., six novel members of Acidobacteriota isolated from soils.</title>
        <authorList>
            <person name="Itoh H."/>
            <person name="Sugisawa Y."/>
            <person name="Mise K."/>
            <person name="Xu Z."/>
            <person name="Kuniyasu M."/>
            <person name="Ushijima N."/>
            <person name="Kawano K."/>
            <person name="Kobayashi E."/>
            <person name="Shiratori Y."/>
            <person name="Masuda Y."/>
            <person name="Senoo K."/>
        </authorList>
    </citation>
    <scope>NUCLEOTIDE SEQUENCE [LARGE SCALE GENOMIC DNA]</scope>
    <source>
        <strain evidence="4 5">Red803</strain>
    </source>
</reference>
<accession>A0ABQ5Q348</accession>
<keyword evidence="1 3" id="KW-0145">Chemotaxis</keyword>
<comment type="function">
    <text evidence="3">Probably deamidates glutamine residues to glutamate on methyl-accepting chemotaxis receptors (MCPs), playing an important role in chemotaxis.</text>
</comment>
<evidence type="ECO:0000256" key="2">
    <source>
        <dbReference type="ARBA" id="ARBA00022801"/>
    </source>
</evidence>
<organism evidence="4 5">
    <name type="scientific">Geothrix rubra</name>
    <dbReference type="NCBI Taxonomy" id="2927977"/>
    <lineage>
        <taxon>Bacteria</taxon>
        <taxon>Pseudomonadati</taxon>
        <taxon>Acidobacteriota</taxon>
        <taxon>Holophagae</taxon>
        <taxon>Holophagales</taxon>
        <taxon>Holophagaceae</taxon>
        <taxon>Geothrix</taxon>
    </lineage>
</organism>
<evidence type="ECO:0000256" key="1">
    <source>
        <dbReference type="ARBA" id="ARBA00022500"/>
    </source>
</evidence>
<dbReference type="Pfam" id="PF03975">
    <property type="entry name" value="CheD"/>
    <property type="match status" value="1"/>
</dbReference>
<proteinExistence type="inferred from homology"/>
<evidence type="ECO:0000313" key="4">
    <source>
        <dbReference type="EMBL" id="GLH69144.1"/>
    </source>
</evidence>
<dbReference type="InterPro" id="IPR011324">
    <property type="entry name" value="Cytotoxic_necrot_fac-like_cat"/>
</dbReference>
<dbReference type="Gene3D" id="3.30.1330.200">
    <property type="match status" value="1"/>
</dbReference>
<dbReference type="EMBL" id="BSDD01000001">
    <property type="protein sequence ID" value="GLH69144.1"/>
    <property type="molecule type" value="Genomic_DNA"/>
</dbReference>
<keyword evidence="2 3" id="KW-0378">Hydrolase</keyword>
<name>A0ABQ5Q348_9BACT</name>
<dbReference type="InterPro" id="IPR038592">
    <property type="entry name" value="CheD-like_sf"/>
</dbReference>
<protein>
    <recommendedName>
        <fullName evidence="3">Probable chemoreceptor glutamine deamidase CheD</fullName>
        <ecNumber evidence="3">3.5.1.44</ecNumber>
    </recommendedName>
</protein>
<comment type="similarity">
    <text evidence="3">Belongs to the CheD family.</text>
</comment>
<dbReference type="SUPFAM" id="SSF64438">
    <property type="entry name" value="CNF1/YfiH-like putative cysteine hydrolases"/>
    <property type="match status" value="1"/>
</dbReference>
<dbReference type="InterPro" id="IPR005659">
    <property type="entry name" value="Chemorcpt_Glu_NH3ase_CheD"/>
</dbReference>
<dbReference type="NCBIfam" id="NF010013">
    <property type="entry name" value="PRK13487.1"/>
    <property type="match status" value="1"/>
</dbReference>
<sequence length="215" mass="23835">MTPTRGPRADPGQERWSPALAKGKASRYFDRHFQRQAMKILPGEFYATAKDEVIVTVLGSCVSACILDPVAMVGGMNHFMLPLSRMDRGQDVFFAARYGAAAMEYLINDLLHLGADRERLVAKVFGGGKVMEGLTDVGSQNIHFVRTFLQQEGLPVWSEDLGGSCARKVYFFPHTGQVLVKRLTRIHNSTVLERESAYLQEVAQGRPGGDVELFT</sequence>
<dbReference type="CDD" id="cd16352">
    <property type="entry name" value="CheD"/>
    <property type="match status" value="1"/>
</dbReference>
<comment type="caution">
    <text evidence="4">The sequence shown here is derived from an EMBL/GenBank/DDBJ whole genome shotgun (WGS) entry which is preliminary data.</text>
</comment>
<dbReference type="Proteomes" id="UP001165089">
    <property type="component" value="Unassembled WGS sequence"/>
</dbReference>
<dbReference type="PANTHER" id="PTHR35147:SF2">
    <property type="entry name" value="CHEMORECEPTOR GLUTAMINE DEAMIDASE CHED-RELATED"/>
    <property type="match status" value="1"/>
</dbReference>
<gene>
    <name evidence="4" type="primary">cheD1</name>
    <name evidence="3" type="synonym">cheD</name>
    <name evidence="4" type="ORF">GETHPA_06770</name>
</gene>